<evidence type="ECO:0000256" key="4">
    <source>
        <dbReference type="SAM" id="SignalP"/>
    </source>
</evidence>
<dbReference type="GO" id="GO:0016020">
    <property type="term" value="C:membrane"/>
    <property type="evidence" value="ECO:0007669"/>
    <property type="project" value="InterPro"/>
</dbReference>
<gene>
    <name evidence="5" type="ORF">UF78_10900</name>
</gene>
<comment type="similarity">
    <text evidence="1">Belongs to the outer membrane porin (Opr) (TC 1.B.25) family.</text>
</comment>
<evidence type="ECO:0000256" key="2">
    <source>
        <dbReference type="ARBA" id="ARBA00022448"/>
    </source>
</evidence>
<comment type="caution">
    <text evidence="5">The sequence shown here is derived from an EMBL/GenBank/DDBJ whole genome shotgun (WGS) entry which is preliminary data.</text>
</comment>
<dbReference type="Pfam" id="PF03573">
    <property type="entry name" value="OprD"/>
    <property type="match status" value="1"/>
</dbReference>
<keyword evidence="3 4" id="KW-0732">Signal</keyword>
<dbReference type="Gene3D" id="2.40.160.10">
    <property type="entry name" value="Porin"/>
    <property type="match status" value="1"/>
</dbReference>
<evidence type="ECO:0000256" key="1">
    <source>
        <dbReference type="ARBA" id="ARBA00009075"/>
    </source>
</evidence>
<dbReference type="GO" id="GO:0015288">
    <property type="term" value="F:porin activity"/>
    <property type="evidence" value="ECO:0007669"/>
    <property type="project" value="TreeGrafter"/>
</dbReference>
<sequence>MKTKKLISVIVSAIVLGAHAKVFASNIHDYNRTNNDGKFNVYLRAVHIDTRIENGIIEDDFGGFPFGSRLGGTALGLVADYNSGYWQDSIGFDASLYGVAKIDARPENRDLFDDTSGESKGFAKLGQASLKLRHAGDNWSAALQAGRGRFDAGTVVTLDTRAVPGSLQGARGQIQVDGLDIGPLPGVLNIDGAYINRVSPRDREDFERILSKGGFEVDDIKTFSVTYDAKLFALKFAKGIAEDFNKNTNYGLTLRAPLGENSGAVFDTHYYDFRRGGSIWDRDWLDGNAGYDDKASWLNLNLGLKIDHWSFGLSYSKTRAELTNGQLGYAFFDHGENVDGLMDAWTRSGNDFNNDDEQTWQIAGKYEFDGKSIAGISLDGFNAMVLFKRGKFDATNPFSGVNTDIQESQAEYRLNYRFEEPDYQGLSVGMIYTRYWINEDFVALVSAQPNNVVNGKELRVYVDYAF</sequence>
<evidence type="ECO:0000256" key="3">
    <source>
        <dbReference type="ARBA" id="ARBA00022729"/>
    </source>
</evidence>
<feature type="signal peptide" evidence="4">
    <location>
        <begin position="1"/>
        <end position="20"/>
    </location>
</feature>
<dbReference type="RefSeq" id="WP_045162244.1">
    <property type="nucleotide sequence ID" value="NZ_JYHV01000018.1"/>
</dbReference>
<reference evidence="5 6" key="1">
    <citation type="submission" date="2015-02" db="EMBL/GenBank/DDBJ databases">
        <title>Draft genome sequence of Pseudomonas stutzeri NT0128 isolated from wheat (Triticum turgidum) rhizosphere.</title>
        <authorList>
            <person name="Tovi N."/>
            <person name="Frenk S."/>
            <person name="Hadar Y."/>
            <person name="Minz D."/>
        </authorList>
    </citation>
    <scope>NUCLEOTIDE SEQUENCE [LARGE SCALE GENOMIC DNA]</scope>
    <source>
        <strain evidence="5 6">NT0128</strain>
    </source>
</reference>
<feature type="chain" id="PRO_5002338396" description="Outer membrane porin, OprD family" evidence="4">
    <location>
        <begin position="21"/>
        <end position="466"/>
    </location>
</feature>
<dbReference type="OrthoDB" id="9151008at2"/>
<dbReference type="PANTHER" id="PTHR34596">
    <property type="entry name" value="CHITOPORIN"/>
    <property type="match status" value="1"/>
</dbReference>
<dbReference type="Proteomes" id="UP000032487">
    <property type="component" value="Unassembled WGS sequence"/>
</dbReference>
<proteinExistence type="inferred from homology"/>
<dbReference type="PANTHER" id="PTHR34596:SF2">
    <property type="entry name" value="CHITOPORIN"/>
    <property type="match status" value="1"/>
</dbReference>
<dbReference type="EMBL" id="JYHV01000018">
    <property type="protein sequence ID" value="KJH81882.1"/>
    <property type="molecule type" value="Genomic_DNA"/>
</dbReference>
<dbReference type="InterPro" id="IPR023614">
    <property type="entry name" value="Porin_dom_sf"/>
</dbReference>
<evidence type="ECO:0000313" key="6">
    <source>
        <dbReference type="Proteomes" id="UP000032487"/>
    </source>
</evidence>
<accession>A0A0D9AMC9</accession>
<dbReference type="PATRIC" id="fig|316.101.peg.4394"/>
<organism evidence="5 6">
    <name type="scientific">Stutzerimonas stutzeri</name>
    <name type="common">Pseudomonas stutzeri</name>
    <dbReference type="NCBI Taxonomy" id="316"/>
    <lineage>
        <taxon>Bacteria</taxon>
        <taxon>Pseudomonadati</taxon>
        <taxon>Pseudomonadota</taxon>
        <taxon>Gammaproteobacteria</taxon>
        <taxon>Pseudomonadales</taxon>
        <taxon>Pseudomonadaceae</taxon>
        <taxon>Stutzerimonas</taxon>
    </lineage>
</organism>
<dbReference type="InterPro" id="IPR005318">
    <property type="entry name" value="OM_porin_bac"/>
</dbReference>
<dbReference type="AlphaFoldDB" id="A0A0D9AMC9"/>
<keyword evidence="2" id="KW-0813">Transport</keyword>
<evidence type="ECO:0000313" key="5">
    <source>
        <dbReference type="EMBL" id="KJH81882.1"/>
    </source>
</evidence>
<evidence type="ECO:0008006" key="7">
    <source>
        <dbReference type="Google" id="ProtNLM"/>
    </source>
</evidence>
<name>A0A0D9AMC9_STUST</name>
<protein>
    <recommendedName>
        <fullName evidence="7">Outer membrane porin, OprD family</fullName>
    </recommendedName>
</protein>